<organism evidence="1 2">
    <name type="scientific">Duganella levis</name>
    <dbReference type="NCBI Taxonomy" id="2692169"/>
    <lineage>
        <taxon>Bacteria</taxon>
        <taxon>Pseudomonadati</taxon>
        <taxon>Pseudomonadota</taxon>
        <taxon>Betaproteobacteria</taxon>
        <taxon>Burkholderiales</taxon>
        <taxon>Oxalobacteraceae</taxon>
        <taxon>Telluria group</taxon>
        <taxon>Duganella</taxon>
    </lineage>
</organism>
<proteinExistence type="predicted"/>
<keyword evidence="2" id="KW-1185">Reference proteome</keyword>
<accession>A0ABW9W4D1</accession>
<protein>
    <recommendedName>
        <fullName evidence="3">WYL domain-containing protein</fullName>
    </recommendedName>
</protein>
<dbReference type="EMBL" id="WWCT01000018">
    <property type="protein sequence ID" value="MYN28786.1"/>
    <property type="molecule type" value="Genomic_DNA"/>
</dbReference>
<dbReference type="Proteomes" id="UP000642144">
    <property type="component" value="Unassembled WGS sequence"/>
</dbReference>
<comment type="caution">
    <text evidence="1">The sequence shown here is derived from an EMBL/GenBank/DDBJ whole genome shotgun (WGS) entry which is preliminary data.</text>
</comment>
<sequence>MTITLTNIQRIAELLRFSTSKQVVENFLRSKDLPTSSTSWDDFIERRIVAPVENEEIGVEEFAELLASVEECGKQHVYLYQCDATIAQQLLDESRIKRDVQRAGLDNLLGAPLALDTPPTPTIVDVRWEMAKVPLNLTLKEVYTHEAYRLLGAPVIANDQITKTWRIIRTRAVNVAKLHRDGLLEIRIDSVSDASYQVQRERFIQALGEVIPVHKFGPINFAKAKAKLSTDKQALTKIIRFADTILKNENGTIFKVSSGSSEDDLAEDDGALAGEDSFLKHNGAYAEGQNFSFRAVQGLLSKEIKILMSGDPNEYGVIAHCSEDDYNYVLSELRKLNV</sequence>
<evidence type="ECO:0000313" key="1">
    <source>
        <dbReference type="EMBL" id="MYN28786.1"/>
    </source>
</evidence>
<dbReference type="RefSeq" id="WP_161056583.1">
    <property type="nucleotide sequence ID" value="NZ_WWCT01000018.1"/>
</dbReference>
<evidence type="ECO:0008006" key="3">
    <source>
        <dbReference type="Google" id="ProtNLM"/>
    </source>
</evidence>
<name>A0ABW9W4D1_9BURK</name>
<evidence type="ECO:0000313" key="2">
    <source>
        <dbReference type="Proteomes" id="UP000642144"/>
    </source>
</evidence>
<reference evidence="1 2" key="1">
    <citation type="submission" date="2019-12" db="EMBL/GenBank/DDBJ databases">
        <title>Novel species isolated from a subtropical stream in China.</title>
        <authorList>
            <person name="Lu H."/>
        </authorList>
    </citation>
    <scope>NUCLEOTIDE SEQUENCE [LARGE SCALE GENOMIC DNA]</scope>
    <source>
        <strain evidence="1 2">CY42W</strain>
    </source>
</reference>
<gene>
    <name evidence="1" type="ORF">GTP69_20500</name>
</gene>